<dbReference type="EMBL" id="JACHML010000001">
    <property type="protein sequence ID" value="MBB6391600.1"/>
    <property type="molecule type" value="Genomic_DNA"/>
</dbReference>
<name>A0A7X0FR00_9MICO</name>
<evidence type="ECO:0000259" key="1">
    <source>
        <dbReference type="Pfam" id="PF11645"/>
    </source>
</evidence>
<dbReference type="AlphaFoldDB" id="A0A7X0FR00"/>
<accession>A0A7X0FR00</accession>
<reference evidence="2 3" key="1">
    <citation type="submission" date="2020-08" db="EMBL/GenBank/DDBJ databases">
        <title>Sequencing the genomes of 1000 actinobacteria strains.</title>
        <authorList>
            <person name="Klenk H.-P."/>
        </authorList>
    </citation>
    <scope>NUCLEOTIDE SEQUENCE [LARGE SCALE GENOMIC DNA]</scope>
    <source>
        <strain evidence="2 3">DSM 12511</strain>
    </source>
</reference>
<feature type="domain" description="PD(D/E)XK endonuclease" evidence="1">
    <location>
        <begin position="132"/>
        <end position="210"/>
    </location>
</feature>
<dbReference type="GO" id="GO:0003676">
    <property type="term" value="F:nucleic acid binding"/>
    <property type="evidence" value="ECO:0007669"/>
    <property type="project" value="InterPro"/>
</dbReference>
<protein>
    <recommendedName>
        <fullName evidence="1">PD(D/E)XK endonuclease domain-containing protein</fullName>
    </recommendedName>
</protein>
<dbReference type="Pfam" id="PF11645">
    <property type="entry name" value="PDDEXK_5"/>
    <property type="match status" value="1"/>
</dbReference>
<evidence type="ECO:0000313" key="2">
    <source>
        <dbReference type="EMBL" id="MBB6391600.1"/>
    </source>
</evidence>
<keyword evidence="3" id="KW-1185">Reference proteome</keyword>
<gene>
    <name evidence="2" type="ORF">HD594_001913</name>
</gene>
<dbReference type="InterPro" id="IPR011856">
    <property type="entry name" value="tRNA_endonuc-like_dom_sf"/>
</dbReference>
<proteinExistence type="predicted"/>
<evidence type="ECO:0000313" key="3">
    <source>
        <dbReference type="Proteomes" id="UP000537775"/>
    </source>
</evidence>
<dbReference type="Gene3D" id="3.40.1350.10">
    <property type="match status" value="1"/>
</dbReference>
<dbReference type="InterPro" id="IPR021671">
    <property type="entry name" value="PD(D/E)XK_Endonuc"/>
</dbReference>
<dbReference type="Proteomes" id="UP000537775">
    <property type="component" value="Unassembled WGS sequence"/>
</dbReference>
<organism evidence="2 3">
    <name type="scientific">Microbacterium thalassium</name>
    <dbReference type="NCBI Taxonomy" id="362649"/>
    <lineage>
        <taxon>Bacteria</taxon>
        <taxon>Bacillati</taxon>
        <taxon>Actinomycetota</taxon>
        <taxon>Actinomycetes</taxon>
        <taxon>Micrococcales</taxon>
        <taxon>Microbacteriaceae</taxon>
        <taxon>Microbacterium</taxon>
    </lineage>
</organism>
<comment type="caution">
    <text evidence="2">The sequence shown here is derived from an EMBL/GenBank/DDBJ whole genome shotgun (WGS) entry which is preliminary data.</text>
</comment>
<sequence length="233" mass="25157">MSAVASARSWRGVLRQLGLLSTSAGAMRSVRAHADRLGISYEHFTGRRRWVDEELRQSIAEASDWHEAARSLDGAGEAAIAALQGHAARLGVDSGHLAPREAASADAELRPDTSRLDRAGSLLAAAWYTMCGCDVSWPLEPSRYDLVISSGGEMRRVQVKTTTTRAAGTWKAYLSTSRSARRPYSPDEIDEFFVIDGDLAHYVIPLAAVGGLHAIHLSAYARFRVAGLPVGGR</sequence>